<feature type="region of interest" description="Disordered" evidence="1">
    <location>
        <begin position="250"/>
        <end position="505"/>
    </location>
</feature>
<evidence type="ECO:0000256" key="2">
    <source>
        <dbReference type="SAM" id="Phobius"/>
    </source>
</evidence>
<feature type="compositionally biased region" description="Basic and acidic residues" evidence="1">
    <location>
        <begin position="293"/>
        <end position="304"/>
    </location>
</feature>
<dbReference type="PANTHER" id="PTHR33098:SF36">
    <property type="entry name" value="HYDROXYPROLINE-RICH GLYCOPROTEIN FAMILY PROTEIN"/>
    <property type="match status" value="1"/>
</dbReference>
<organism evidence="3 4">
    <name type="scientific">Daucus carota subsp. sativus</name>
    <name type="common">Carrot</name>
    <dbReference type="NCBI Taxonomy" id="79200"/>
    <lineage>
        <taxon>Eukaryota</taxon>
        <taxon>Viridiplantae</taxon>
        <taxon>Streptophyta</taxon>
        <taxon>Embryophyta</taxon>
        <taxon>Tracheophyta</taxon>
        <taxon>Spermatophyta</taxon>
        <taxon>Magnoliopsida</taxon>
        <taxon>eudicotyledons</taxon>
        <taxon>Gunneridae</taxon>
        <taxon>Pentapetalae</taxon>
        <taxon>asterids</taxon>
        <taxon>campanulids</taxon>
        <taxon>Apiales</taxon>
        <taxon>Apiaceae</taxon>
        <taxon>Apioideae</taxon>
        <taxon>Scandiceae</taxon>
        <taxon>Daucinae</taxon>
        <taxon>Daucus</taxon>
        <taxon>Daucus sect. Daucus</taxon>
    </lineage>
</organism>
<feature type="compositionally biased region" description="Pro residues" evidence="1">
    <location>
        <begin position="331"/>
        <end position="340"/>
    </location>
</feature>
<protein>
    <submittedName>
        <fullName evidence="3">Uncharacterized protein</fullName>
    </submittedName>
</protein>
<evidence type="ECO:0000256" key="1">
    <source>
        <dbReference type="SAM" id="MobiDB-lite"/>
    </source>
</evidence>
<reference evidence="3" key="2">
    <citation type="submission" date="2022-03" db="EMBL/GenBank/DDBJ databases">
        <title>Draft title - Genomic analysis of global carrot germplasm unveils the trajectory of domestication and the origin of high carotenoid orange carrot.</title>
        <authorList>
            <person name="Iorizzo M."/>
            <person name="Ellison S."/>
            <person name="Senalik D."/>
            <person name="Macko-Podgorni A."/>
            <person name="Grzebelus D."/>
            <person name="Bostan H."/>
            <person name="Rolling W."/>
            <person name="Curaba J."/>
            <person name="Simon P."/>
        </authorList>
    </citation>
    <scope>NUCLEOTIDE SEQUENCE</scope>
    <source>
        <tissue evidence="3">Leaf</tissue>
    </source>
</reference>
<keyword evidence="2" id="KW-1133">Transmembrane helix</keyword>
<dbReference type="PANTHER" id="PTHR33098">
    <property type="entry name" value="COTTON FIBER (DUF761)"/>
    <property type="match status" value="1"/>
</dbReference>
<feature type="compositionally biased region" description="Basic and acidic residues" evidence="1">
    <location>
        <begin position="344"/>
        <end position="359"/>
    </location>
</feature>
<feature type="compositionally biased region" description="Polar residues" evidence="1">
    <location>
        <begin position="413"/>
        <end position="422"/>
    </location>
</feature>
<dbReference type="Pfam" id="PF05553">
    <property type="entry name" value="DUF761"/>
    <property type="match status" value="1"/>
</dbReference>
<dbReference type="KEGG" id="dcr:108195094"/>
<gene>
    <name evidence="3" type="ORF">DCAR_0730309</name>
</gene>
<dbReference type="OMA" id="TQIFFAG"/>
<dbReference type="OrthoDB" id="787201at2759"/>
<feature type="transmembrane region" description="Helical" evidence="2">
    <location>
        <begin position="34"/>
        <end position="58"/>
    </location>
</feature>
<feature type="compositionally biased region" description="Basic residues" evidence="1">
    <location>
        <begin position="370"/>
        <end position="379"/>
    </location>
</feature>
<keyword evidence="2" id="KW-0472">Membrane</keyword>
<feature type="region of interest" description="Disordered" evidence="1">
    <location>
        <begin position="524"/>
        <end position="559"/>
    </location>
</feature>
<evidence type="ECO:0000313" key="4">
    <source>
        <dbReference type="Proteomes" id="UP000077755"/>
    </source>
</evidence>
<feature type="compositionally biased region" description="Polar residues" evidence="1">
    <location>
        <begin position="525"/>
        <end position="536"/>
    </location>
</feature>
<feature type="compositionally biased region" description="Pro residues" evidence="1">
    <location>
        <begin position="273"/>
        <end position="289"/>
    </location>
</feature>
<feature type="compositionally biased region" description="Pro residues" evidence="1">
    <location>
        <begin position="440"/>
        <end position="452"/>
    </location>
</feature>
<dbReference type="Proteomes" id="UP000077755">
    <property type="component" value="Chromosome 7"/>
</dbReference>
<dbReference type="AlphaFoldDB" id="A0A164UT36"/>
<keyword evidence="2" id="KW-0812">Transmembrane</keyword>
<feature type="transmembrane region" description="Helical" evidence="2">
    <location>
        <begin position="79"/>
        <end position="96"/>
    </location>
</feature>
<feature type="compositionally biased region" description="Pro residues" evidence="1">
    <location>
        <begin position="400"/>
        <end position="412"/>
    </location>
</feature>
<sequence>MEEEEDGEMGTPFWVQSTSNVRRVDRFRRGVSSLIFSSGVLLFILLVTAVFFMVFAIPSTIHTAHLKFFMRSNAVMKKWDSVNLVLVLVALFFGFISKNNNRNYNNVVADDIQSTTTTTTSDNNQNYYNYHLPQNNSVSSNVVAQKSAPDTGWYEEYSDRRESGSSSSNYNYYYAAANNNSPRLRRNSTSYPDLHLRQQILSTPSVDYYNVNDQRRYYDDSPVYYRRPSWKQSDASADYDNIQVKNIYVDDNDAVNSKPGGQKLEQTSYVSPPSYPPPPPSPPPPPPPPPRRRATDQKAKRIYESESLPSEYQSNKDVRVVDSEVLQKSSIPPPPPPLPPLQYRVEKSEGSEYKKRNAGKDQNFLTSYYQKKKKKRQRQRSADNLDALFHRSQAPKTHTQPPPPPPPPPPRPSSSVFHNLFSSKKAKRRKIPSDLHLYPSSPPPPPPPPPPQFKAARVSKPKPNIQTPTAYEPPVPIKLKSFSSFDDNSSSGGSSPLHFIRPPPPLPPFKIPEWKHVVKGDYVSIESNPSSRSGSPDTDEADNISPAADPTASPVSLFCPSPDVDTKADNFIARFRAGLKLEKIDSFNKKQVSRMSNLGPGSAPSQD</sequence>
<accession>A0A164UT36</accession>
<dbReference type="Gramene" id="KZM89325">
    <property type="protein sequence ID" value="KZM89325"/>
    <property type="gene ID" value="DCAR_026400"/>
</dbReference>
<reference evidence="3" key="1">
    <citation type="journal article" date="2016" name="Nat. Genet.">
        <title>A high-quality carrot genome assembly provides new insights into carotenoid accumulation and asterid genome evolution.</title>
        <authorList>
            <person name="Iorizzo M."/>
            <person name="Ellison S."/>
            <person name="Senalik D."/>
            <person name="Zeng P."/>
            <person name="Satapoomin P."/>
            <person name="Huang J."/>
            <person name="Bowman M."/>
            <person name="Iovene M."/>
            <person name="Sanseverino W."/>
            <person name="Cavagnaro P."/>
            <person name="Yildiz M."/>
            <person name="Macko-Podgorni A."/>
            <person name="Moranska E."/>
            <person name="Grzebelus E."/>
            <person name="Grzebelus D."/>
            <person name="Ashrafi H."/>
            <person name="Zheng Z."/>
            <person name="Cheng S."/>
            <person name="Spooner D."/>
            <person name="Van Deynze A."/>
            <person name="Simon P."/>
        </authorList>
    </citation>
    <scope>NUCLEOTIDE SEQUENCE</scope>
    <source>
        <tissue evidence="3">Leaf</tissue>
    </source>
</reference>
<proteinExistence type="predicted"/>
<dbReference type="InterPro" id="IPR008480">
    <property type="entry name" value="DUF761_pln"/>
</dbReference>
<evidence type="ECO:0000313" key="3">
    <source>
        <dbReference type="EMBL" id="WOH10835.1"/>
    </source>
</evidence>
<keyword evidence="4" id="KW-1185">Reference proteome</keyword>
<name>A0A164UT36_DAUCS</name>
<dbReference type="EMBL" id="CP093349">
    <property type="protein sequence ID" value="WOH10835.1"/>
    <property type="molecule type" value="Genomic_DNA"/>
</dbReference>
<feature type="compositionally biased region" description="Low complexity" evidence="1">
    <location>
        <begin position="481"/>
        <end position="500"/>
    </location>
</feature>